<dbReference type="GO" id="GO:0006730">
    <property type="term" value="P:one-carbon metabolic process"/>
    <property type="evidence" value="ECO:0007669"/>
    <property type="project" value="UniProtKB-KW"/>
</dbReference>
<dbReference type="InterPro" id="IPR011060">
    <property type="entry name" value="RibuloseP-bd_barrel"/>
</dbReference>
<reference evidence="8 9" key="1">
    <citation type="submission" date="2018-08" db="EMBL/GenBank/DDBJ databases">
        <title>Bacillus jemisoniae sp. nov., Bacillus chryseoplanitiae sp. nov., Bacillus resnikiae sp. nov., and Bacillus frankliniae sp. nov., isolated from Viking spacecraft and associated surfaces.</title>
        <authorList>
            <person name="Seuylemezian A."/>
            <person name="Vaishampayan P."/>
        </authorList>
    </citation>
    <scope>NUCLEOTIDE SEQUENCE [LARGE SCALE GENOMIC DNA]</scope>
    <source>
        <strain evidence="8 9">MA001</strain>
    </source>
</reference>
<dbReference type="Gene3D" id="3.20.20.70">
    <property type="entry name" value="Aldolase class I"/>
    <property type="match status" value="1"/>
</dbReference>
<dbReference type="GO" id="GO:0006207">
    <property type="term" value="P:'de novo' pyrimidine nucleobase biosynthetic process"/>
    <property type="evidence" value="ECO:0007669"/>
    <property type="project" value="InterPro"/>
</dbReference>
<evidence type="ECO:0000256" key="1">
    <source>
        <dbReference type="ARBA" id="ARBA00000718"/>
    </source>
</evidence>
<keyword evidence="5" id="KW-0554">One-carbon metabolism</keyword>
<dbReference type="SMART" id="SM00934">
    <property type="entry name" value="OMPdecase"/>
    <property type="match status" value="1"/>
</dbReference>
<proteinExistence type="inferred from homology"/>
<sequence length="205" mass="22483">MEIQLALDRLSIEEAIRITREAEKSIDLIEVGTSLIKEFGMEAVSKIREAFPNKTIVGDIKTIDNAIYEFDLCFNAGGDIATVMGVSSIHTIDACLNTAAKHGKKAMIDLLNTTIEQRVSLFQYKEAIFCEHISKDEQEMAGRNNMDKVSFVPSLEWAVAGGITIDSIENMIESESRPHIVIIGSAITKADHPGKIAAAFKEIIG</sequence>
<evidence type="ECO:0000256" key="3">
    <source>
        <dbReference type="ARBA" id="ARBA00006350"/>
    </source>
</evidence>
<dbReference type="EMBL" id="QWVS01000033">
    <property type="protein sequence ID" value="RID83498.1"/>
    <property type="molecule type" value="Genomic_DNA"/>
</dbReference>
<dbReference type="GO" id="GO:0043801">
    <property type="term" value="F:hexulose-6-phosphate synthase activity"/>
    <property type="evidence" value="ECO:0007669"/>
    <property type="project" value="UniProtKB-EC"/>
</dbReference>
<feature type="domain" description="Orotidine 5'-phosphate decarboxylase" evidence="7">
    <location>
        <begin position="2"/>
        <end position="200"/>
    </location>
</feature>
<evidence type="ECO:0000313" key="9">
    <source>
        <dbReference type="Proteomes" id="UP000266016"/>
    </source>
</evidence>
<dbReference type="GO" id="GO:0033982">
    <property type="term" value="F:3-dehydro-L-gulonate-6-phosphate decarboxylase activity"/>
    <property type="evidence" value="ECO:0007669"/>
    <property type="project" value="TreeGrafter"/>
</dbReference>
<dbReference type="RefSeq" id="WP_119118116.1">
    <property type="nucleotide sequence ID" value="NZ_QWVS01000033.1"/>
</dbReference>
<dbReference type="PANTHER" id="PTHR35039">
    <property type="entry name" value="3-KETO-L-GULONATE-6-PHOSPHATE DECARBOXYLASE SGBH-RELATED"/>
    <property type="match status" value="1"/>
</dbReference>
<dbReference type="GO" id="GO:0004590">
    <property type="term" value="F:orotidine-5'-phosphate decarboxylase activity"/>
    <property type="evidence" value="ECO:0007669"/>
    <property type="project" value="InterPro"/>
</dbReference>
<comment type="similarity">
    <text evidence="3">Belongs to the HPS/KGPDC family. HPS subfamily.</text>
</comment>
<evidence type="ECO:0000256" key="4">
    <source>
        <dbReference type="ARBA" id="ARBA00012890"/>
    </source>
</evidence>
<evidence type="ECO:0000259" key="7">
    <source>
        <dbReference type="SMART" id="SM00934"/>
    </source>
</evidence>
<dbReference type="Proteomes" id="UP000266016">
    <property type="component" value="Unassembled WGS sequence"/>
</dbReference>
<dbReference type="InterPro" id="IPR013785">
    <property type="entry name" value="Aldolase_TIM"/>
</dbReference>
<evidence type="ECO:0000256" key="2">
    <source>
        <dbReference type="ARBA" id="ARBA00005014"/>
    </source>
</evidence>
<dbReference type="GO" id="GO:0019854">
    <property type="term" value="P:L-ascorbic acid catabolic process"/>
    <property type="evidence" value="ECO:0007669"/>
    <property type="project" value="TreeGrafter"/>
</dbReference>
<comment type="caution">
    <text evidence="8">The sequence shown here is derived from an EMBL/GenBank/DDBJ whole genome shotgun (WGS) entry which is preliminary data.</text>
</comment>
<comment type="pathway">
    <text evidence="2">One-carbon metabolism; formaldehyde assimilation via RuMP pathway; D-fructose 6-phosphate from D-ribulose 5-phosphate and formaldehyde: step 1/2.</text>
</comment>
<accession>A0A398B3S1</accession>
<dbReference type="PANTHER" id="PTHR35039:SF3">
    <property type="entry name" value="3-KETO-L-GULONATE-6-PHOSPHATE DECARBOXYLASE SGBH-RELATED"/>
    <property type="match status" value="1"/>
</dbReference>
<keyword evidence="6" id="KW-0456">Lyase</keyword>
<dbReference type="AlphaFoldDB" id="A0A398B3S1"/>
<dbReference type="Pfam" id="PF00215">
    <property type="entry name" value="OMPdecase"/>
    <property type="match status" value="1"/>
</dbReference>
<comment type="catalytic activity">
    <reaction evidence="1">
        <text>D-ribulose 5-phosphate + formaldehyde = D-arabino-hex-3-ulose 6-phosphate</text>
        <dbReference type="Rhea" id="RHEA:25201"/>
        <dbReference type="ChEBI" id="CHEBI:16842"/>
        <dbReference type="ChEBI" id="CHEBI:58121"/>
        <dbReference type="ChEBI" id="CHEBI:58542"/>
        <dbReference type="EC" id="4.1.2.43"/>
    </reaction>
</comment>
<dbReference type="EC" id="4.1.2.43" evidence="4"/>
<dbReference type="NCBIfam" id="TIGR03128">
    <property type="entry name" value="RuMP_HxlA"/>
    <property type="match status" value="1"/>
</dbReference>
<gene>
    <name evidence="8" type="ORF">D1953_15650</name>
</gene>
<evidence type="ECO:0000256" key="5">
    <source>
        <dbReference type="ARBA" id="ARBA00022563"/>
    </source>
</evidence>
<keyword evidence="9" id="KW-1185">Reference proteome</keyword>
<dbReference type="InterPro" id="IPR017553">
    <property type="entry name" value="3-hexulose-6-phosphate_synth"/>
</dbReference>
<dbReference type="InterPro" id="IPR001754">
    <property type="entry name" value="OMPdeCOase_dom"/>
</dbReference>
<organism evidence="8 9">
    <name type="scientific">Peribacillus asahii</name>
    <dbReference type="NCBI Taxonomy" id="228899"/>
    <lineage>
        <taxon>Bacteria</taxon>
        <taxon>Bacillati</taxon>
        <taxon>Bacillota</taxon>
        <taxon>Bacilli</taxon>
        <taxon>Bacillales</taxon>
        <taxon>Bacillaceae</taxon>
        <taxon>Peribacillus</taxon>
    </lineage>
</organism>
<name>A0A398B3S1_9BACI</name>
<evidence type="ECO:0000256" key="6">
    <source>
        <dbReference type="ARBA" id="ARBA00023239"/>
    </source>
</evidence>
<protein>
    <recommendedName>
        <fullName evidence="4">3-hexulose-6-phosphate synthase</fullName>
        <ecNumber evidence="4">4.1.2.43</ecNumber>
    </recommendedName>
</protein>
<dbReference type="SUPFAM" id="SSF51366">
    <property type="entry name" value="Ribulose-phoshate binding barrel"/>
    <property type="match status" value="1"/>
</dbReference>
<evidence type="ECO:0000313" key="8">
    <source>
        <dbReference type="EMBL" id="RID83498.1"/>
    </source>
</evidence>